<reference evidence="1 2" key="1">
    <citation type="submission" date="2019-11" db="EMBL/GenBank/DDBJ databases">
        <title>Whole-genome sequence of a Rhodoblastus acidophilus DSM 142.</title>
        <authorList>
            <person name="Kyndt J.A."/>
            <person name="Meyer T.E."/>
        </authorList>
    </citation>
    <scope>NUCLEOTIDE SEQUENCE [LARGE SCALE GENOMIC DNA]</scope>
    <source>
        <strain evidence="1 2">DSM 142</strain>
    </source>
</reference>
<dbReference type="AlphaFoldDB" id="A0A6N8DJ37"/>
<protein>
    <submittedName>
        <fullName evidence="1">DNA polymerase III subunit chi</fullName>
    </submittedName>
</protein>
<evidence type="ECO:0000313" key="2">
    <source>
        <dbReference type="Proteomes" id="UP000439113"/>
    </source>
</evidence>
<dbReference type="GO" id="GO:0006260">
    <property type="term" value="P:DNA replication"/>
    <property type="evidence" value="ECO:0007669"/>
    <property type="project" value="InterPro"/>
</dbReference>
<organism evidence="1 2">
    <name type="scientific">Rhodoblastus acidophilus</name>
    <name type="common">Rhodopseudomonas acidophila</name>
    <dbReference type="NCBI Taxonomy" id="1074"/>
    <lineage>
        <taxon>Bacteria</taxon>
        <taxon>Pseudomonadati</taxon>
        <taxon>Pseudomonadota</taxon>
        <taxon>Alphaproteobacteria</taxon>
        <taxon>Hyphomicrobiales</taxon>
        <taxon>Rhodoblastaceae</taxon>
        <taxon>Rhodoblastus</taxon>
    </lineage>
</organism>
<comment type="caution">
    <text evidence="1">The sequence shown here is derived from an EMBL/GenBank/DDBJ whole genome shotgun (WGS) entry which is preliminary data.</text>
</comment>
<dbReference type="Gene3D" id="3.40.50.10110">
    <property type="entry name" value="DNA polymerase III subunit chi"/>
    <property type="match status" value="1"/>
</dbReference>
<proteinExistence type="predicted"/>
<evidence type="ECO:0000313" key="1">
    <source>
        <dbReference type="EMBL" id="MTV30419.1"/>
    </source>
</evidence>
<accession>A0A6N8DJ37</accession>
<dbReference type="InterPro" id="IPR007459">
    <property type="entry name" value="DNA_pol3_chi"/>
</dbReference>
<dbReference type="GO" id="GO:0032298">
    <property type="term" value="P:positive regulation of DNA-templated DNA replication initiation"/>
    <property type="evidence" value="ECO:0007669"/>
    <property type="project" value="TreeGrafter"/>
</dbReference>
<dbReference type="NCBIfam" id="NF004347">
    <property type="entry name" value="PRK05728.1-4"/>
    <property type="match status" value="1"/>
</dbReference>
<dbReference type="PANTHER" id="PTHR38767">
    <property type="entry name" value="DNA POLYMERASE III SUBUNIT CHI"/>
    <property type="match status" value="1"/>
</dbReference>
<dbReference type="OrthoDB" id="9795973at2"/>
<dbReference type="Pfam" id="PF04364">
    <property type="entry name" value="DNA_pol3_chi"/>
    <property type="match status" value="1"/>
</dbReference>
<dbReference type="GO" id="GO:0003677">
    <property type="term" value="F:DNA binding"/>
    <property type="evidence" value="ECO:0007669"/>
    <property type="project" value="InterPro"/>
</dbReference>
<dbReference type="RefSeq" id="WP_155445075.1">
    <property type="nucleotide sequence ID" value="NZ_JAOQNR010000003.1"/>
</dbReference>
<dbReference type="InterPro" id="IPR036768">
    <property type="entry name" value="PolIII_chi_sf"/>
</dbReference>
<sequence length="151" mass="17456">MTEVWFYQLQRRRLEQVLPSLVERVLQRGWRAVIHAATPERLATLDDLLWTYAEDSFLPHGGGKDGDPDMQPVWLTLGDDNANGAQTRFLLEGVEATHFVDHSYQRLIVLFDGRDEDFLTAARVQWKKLRQINATLAYWAETDEGGWQKQA</sequence>
<dbReference type="PANTHER" id="PTHR38767:SF1">
    <property type="entry name" value="DNA POLYMERASE III SUBUNIT CHI"/>
    <property type="match status" value="1"/>
</dbReference>
<gene>
    <name evidence="1" type="ORF">GJ654_05370</name>
</gene>
<dbReference type="EMBL" id="WNKS01000003">
    <property type="protein sequence ID" value="MTV30419.1"/>
    <property type="molecule type" value="Genomic_DNA"/>
</dbReference>
<dbReference type="GO" id="GO:0003887">
    <property type="term" value="F:DNA-directed DNA polymerase activity"/>
    <property type="evidence" value="ECO:0007669"/>
    <property type="project" value="InterPro"/>
</dbReference>
<dbReference type="SUPFAM" id="SSF102400">
    <property type="entry name" value="DNA polymerase III chi subunit"/>
    <property type="match status" value="1"/>
</dbReference>
<dbReference type="Proteomes" id="UP000439113">
    <property type="component" value="Unassembled WGS sequence"/>
</dbReference>
<name>A0A6N8DJ37_RHOAC</name>